<organism evidence="1 2">
    <name type="scientific">Funneliformis caledonium</name>
    <dbReference type="NCBI Taxonomy" id="1117310"/>
    <lineage>
        <taxon>Eukaryota</taxon>
        <taxon>Fungi</taxon>
        <taxon>Fungi incertae sedis</taxon>
        <taxon>Mucoromycota</taxon>
        <taxon>Glomeromycotina</taxon>
        <taxon>Glomeromycetes</taxon>
        <taxon>Glomerales</taxon>
        <taxon>Glomeraceae</taxon>
        <taxon>Funneliformis</taxon>
    </lineage>
</organism>
<dbReference type="EMBL" id="CAJVPQ010008550">
    <property type="protein sequence ID" value="CAG8707824.1"/>
    <property type="molecule type" value="Genomic_DNA"/>
</dbReference>
<evidence type="ECO:0000313" key="1">
    <source>
        <dbReference type="EMBL" id="CAG8707824.1"/>
    </source>
</evidence>
<feature type="non-terminal residue" evidence="1">
    <location>
        <position position="70"/>
    </location>
</feature>
<name>A0A9N9HV08_9GLOM</name>
<accession>A0A9N9HV08</accession>
<dbReference type="Proteomes" id="UP000789570">
    <property type="component" value="Unassembled WGS sequence"/>
</dbReference>
<dbReference type="AlphaFoldDB" id="A0A9N9HV08"/>
<keyword evidence="2" id="KW-1185">Reference proteome</keyword>
<evidence type="ECO:0000313" key="2">
    <source>
        <dbReference type="Proteomes" id="UP000789570"/>
    </source>
</evidence>
<reference evidence="1" key="1">
    <citation type="submission" date="2021-06" db="EMBL/GenBank/DDBJ databases">
        <authorList>
            <person name="Kallberg Y."/>
            <person name="Tangrot J."/>
            <person name="Rosling A."/>
        </authorList>
    </citation>
    <scope>NUCLEOTIDE SEQUENCE</scope>
    <source>
        <strain evidence="1">UK204</strain>
    </source>
</reference>
<protein>
    <submittedName>
        <fullName evidence="1">764_t:CDS:1</fullName>
    </submittedName>
</protein>
<comment type="caution">
    <text evidence="1">The sequence shown here is derived from an EMBL/GenBank/DDBJ whole genome shotgun (WGS) entry which is preliminary data.</text>
</comment>
<sequence length="70" mass="7598">NTVGKSITSKYFPSNQRPTMQIKVYEIQVINEVSLAIGNSLKLLTSKSGSLRGLLIQCASTSDINNIIIS</sequence>
<proteinExistence type="predicted"/>
<gene>
    <name evidence="1" type="ORF">FCALED_LOCUS13781</name>
</gene>